<gene>
    <name evidence="1" type="ORF">PSALAMII_LOCUS9303</name>
</gene>
<evidence type="ECO:0000313" key="1">
    <source>
        <dbReference type="EMBL" id="CAG8415656.1"/>
    </source>
</evidence>
<dbReference type="EMBL" id="CAJVPG010000433">
    <property type="protein sequence ID" value="CAG8415656.1"/>
    <property type="molecule type" value="Genomic_DNA"/>
</dbReference>
<sequence>MVPRHPLDCWEQRLIEMESEVHASGCDAFKFLIEAWVNKLKSVVTPTGTAMFRGITRKQKADCSWKPAELPSGRSPKWPTMAVEVRWSESASHLMNDVCFWLNESNGDVKVMLTVSIFARHRISIEKMGLERNSKRKVTGNMTILFEDVFLRPKRPTETDLTFSQSDLERMALKIWAVQDR</sequence>
<protein>
    <submittedName>
        <fullName evidence="1">Uncharacterized protein</fullName>
    </submittedName>
</protein>
<keyword evidence="2" id="KW-1185">Reference proteome</keyword>
<dbReference type="Proteomes" id="UP001152649">
    <property type="component" value="Unassembled WGS sequence"/>
</dbReference>
<name>A0A9W4JWG1_9EURO</name>
<dbReference type="OrthoDB" id="406156at2759"/>
<comment type="caution">
    <text evidence="1">The sequence shown here is derived from an EMBL/GenBank/DDBJ whole genome shotgun (WGS) entry which is preliminary data.</text>
</comment>
<reference evidence="1" key="1">
    <citation type="submission" date="2021-07" db="EMBL/GenBank/DDBJ databases">
        <authorList>
            <person name="Branca A.L. A."/>
        </authorList>
    </citation>
    <scope>NUCLEOTIDE SEQUENCE</scope>
</reference>
<organism evidence="1 2">
    <name type="scientific">Penicillium salamii</name>
    <dbReference type="NCBI Taxonomy" id="1612424"/>
    <lineage>
        <taxon>Eukaryota</taxon>
        <taxon>Fungi</taxon>
        <taxon>Dikarya</taxon>
        <taxon>Ascomycota</taxon>
        <taxon>Pezizomycotina</taxon>
        <taxon>Eurotiomycetes</taxon>
        <taxon>Eurotiomycetidae</taxon>
        <taxon>Eurotiales</taxon>
        <taxon>Aspergillaceae</taxon>
        <taxon>Penicillium</taxon>
    </lineage>
</organism>
<accession>A0A9W4JWG1</accession>
<dbReference type="AlphaFoldDB" id="A0A9W4JWG1"/>
<proteinExistence type="predicted"/>
<evidence type="ECO:0000313" key="2">
    <source>
        <dbReference type="Proteomes" id="UP001152649"/>
    </source>
</evidence>